<comment type="function">
    <text evidence="1">May be involved in 20S pre-rRNA processing.</text>
</comment>
<dbReference type="InterPro" id="IPR019398">
    <property type="entry name" value="Pre-rRNA_process_TSR2"/>
</dbReference>
<dbReference type="PANTHER" id="PTHR21250">
    <property type="entry name" value="PRE-RRNA-PROCESSING PROTEIN TSR2 HOMOLOG"/>
    <property type="match status" value="1"/>
</dbReference>
<keyword evidence="4" id="KW-0698">rRNA processing</keyword>
<evidence type="ECO:0000256" key="3">
    <source>
        <dbReference type="ARBA" id="ARBA00017551"/>
    </source>
</evidence>
<evidence type="ECO:0000313" key="5">
    <source>
        <dbReference type="EMBL" id="NOV44263.1"/>
    </source>
</evidence>
<evidence type="ECO:0000256" key="1">
    <source>
        <dbReference type="ARBA" id="ARBA00002210"/>
    </source>
</evidence>
<evidence type="ECO:0000256" key="2">
    <source>
        <dbReference type="ARBA" id="ARBA00006524"/>
    </source>
</evidence>
<organism evidence="5">
    <name type="scientific">Xenopsylla cheopis</name>
    <name type="common">Oriental rat flea</name>
    <name type="synonym">Pulex cheopis</name>
    <dbReference type="NCBI Taxonomy" id="163159"/>
    <lineage>
        <taxon>Eukaryota</taxon>
        <taxon>Metazoa</taxon>
        <taxon>Ecdysozoa</taxon>
        <taxon>Arthropoda</taxon>
        <taxon>Hexapoda</taxon>
        <taxon>Insecta</taxon>
        <taxon>Pterygota</taxon>
        <taxon>Neoptera</taxon>
        <taxon>Endopterygota</taxon>
        <taxon>Siphonaptera</taxon>
        <taxon>Pulicidae</taxon>
        <taxon>Xenopsyllinae</taxon>
        <taxon>Xenopsylla</taxon>
    </lineage>
</organism>
<comment type="similarity">
    <text evidence="2">Belongs to the TSR2 family.</text>
</comment>
<accession>A0A6M2DD66</accession>
<dbReference type="GO" id="GO:0006364">
    <property type="term" value="P:rRNA processing"/>
    <property type="evidence" value="ECO:0007669"/>
    <property type="project" value="UniProtKB-KW"/>
</dbReference>
<proteinExistence type="inferred from homology"/>
<dbReference type="EMBL" id="GIIL01000537">
    <property type="protein sequence ID" value="NOV44263.1"/>
    <property type="molecule type" value="Transcribed_RNA"/>
</dbReference>
<protein>
    <recommendedName>
        <fullName evidence="3">Pre-rRNA-processing protein TSR2 homolog</fullName>
    </recommendedName>
</protein>
<name>A0A6M2DD66_XENCH</name>
<reference evidence="5" key="1">
    <citation type="submission" date="2020-03" db="EMBL/GenBank/DDBJ databases">
        <title>Transcriptomic Profiling of the Digestive Tract of the Rat Flea, Xenopsylla cheopis, Following Blood Feeding and Infection with Yersinia pestis.</title>
        <authorList>
            <person name="Bland D.M."/>
            <person name="Martens C.A."/>
            <person name="Virtaneva K."/>
            <person name="Kanakabandi K."/>
            <person name="Long D."/>
            <person name="Rosenke R."/>
            <person name="Saturday G.A."/>
            <person name="Hoyt F.H."/>
            <person name="Bruno D.P."/>
            <person name="Ribeiro J.M.C."/>
            <person name="Hinnebusch J."/>
        </authorList>
    </citation>
    <scope>NUCLEOTIDE SEQUENCE</scope>
</reference>
<dbReference type="AlphaFoldDB" id="A0A6M2DD66"/>
<evidence type="ECO:0000256" key="4">
    <source>
        <dbReference type="ARBA" id="ARBA00022552"/>
    </source>
</evidence>
<sequence length="180" mass="20274">MSLLNEQYVLYQNAAELIINKWTGLRLAIENGMGGPTGIKTAIEMLDYITKYSYNDDVDAHDIATALEEIMEQEFCTYLEDDSPREIGCVLKEIAVHSKQGNKIEIDKILSKLPPGPIWIKETVSHRNSERYLNDVDSDDAMDEDVPAVASTSGATTDMIEENITIDSEWTQVKSRKKRS</sequence>
<dbReference type="Pfam" id="PF10273">
    <property type="entry name" value="WGG"/>
    <property type="match status" value="1"/>
</dbReference>